<proteinExistence type="predicted"/>
<organism evidence="2 3">
    <name type="scientific">Trichonephila clavata</name>
    <name type="common">Joro spider</name>
    <name type="synonym">Nephila clavata</name>
    <dbReference type="NCBI Taxonomy" id="2740835"/>
    <lineage>
        <taxon>Eukaryota</taxon>
        <taxon>Metazoa</taxon>
        <taxon>Ecdysozoa</taxon>
        <taxon>Arthropoda</taxon>
        <taxon>Chelicerata</taxon>
        <taxon>Arachnida</taxon>
        <taxon>Araneae</taxon>
        <taxon>Araneomorphae</taxon>
        <taxon>Entelegynae</taxon>
        <taxon>Araneoidea</taxon>
        <taxon>Nephilidae</taxon>
        <taxon>Trichonephila</taxon>
    </lineage>
</organism>
<evidence type="ECO:0000256" key="1">
    <source>
        <dbReference type="SAM" id="Phobius"/>
    </source>
</evidence>
<evidence type="ECO:0000313" key="3">
    <source>
        <dbReference type="Proteomes" id="UP000887116"/>
    </source>
</evidence>
<evidence type="ECO:0000313" key="2">
    <source>
        <dbReference type="EMBL" id="GFR03634.1"/>
    </source>
</evidence>
<sequence>MRFSSPKLLANHLRAIAETLLGMIVYSAGKIVIPFIYIHGCVTYVNVYIKYNQK</sequence>
<keyword evidence="1" id="KW-0812">Transmembrane</keyword>
<dbReference type="EMBL" id="BMAO01015706">
    <property type="protein sequence ID" value="GFR03634.1"/>
    <property type="molecule type" value="Genomic_DNA"/>
</dbReference>
<reference evidence="2" key="1">
    <citation type="submission" date="2020-07" db="EMBL/GenBank/DDBJ databases">
        <title>Multicomponent nature underlies the extraordinary mechanical properties of spider dragline silk.</title>
        <authorList>
            <person name="Kono N."/>
            <person name="Nakamura H."/>
            <person name="Mori M."/>
            <person name="Yoshida Y."/>
            <person name="Ohtoshi R."/>
            <person name="Malay A.D."/>
            <person name="Moran D.A.P."/>
            <person name="Tomita M."/>
            <person name="Numata K."/>
            <person name="Arakawa K."/>
        </authorList>
    </citation>
    <scope>NUCLEOTIDE SEQUENCE</scope>
</reference>
<name>A0A8X6HID5_TRICU</name>
<keyword evidence="3" id="KW-1185">Reference proteome</keyword>
<keyword evidence="1" id="KW-0472">Membrane</keyword>
<gene>
    <name evidence="2" type="ORF">TNCT_216221</name>
</gene>
<protein>
    <submittedName>
        <fullName evidence="2">Uncharacterized protein</fullName>
    </submittedName>
</protein>
<accession>A0A8X6HID5</accession>
<feature type="non-terminal residue" evidence="2">
    <location>
        <position position="54"/>
    </location>
</feature>
<comment type="caution">
    <text evidence="2">The sequence shown here is derived from an EMBL/GenBank/DDBJ whole genome shotgun (WGS) entry which is preliminary data.</text>
</comment>
<feature type="transmembrane region" description="Helical" evidence="1">
    <location>
        <begin position="20"/>
        <end position="49"/>
    </location>
</feature>
<dbReference type="AlphaFoldDB" id="A0A8X6HID5"/>
<keyword evidence="1" id="KW-1133">Transmembrane helix</keyword>
<dbReference type="Proteomes" id="UP000887116">
    <property type="component" value="Unassembled WGS sequence"/>
</dbReference>